<dbReference type="Proteomes" id="UP000256838">
    <property type="component" value="Unassembled WGS sequence"/>
</dbReference>
<accession>A0A3D8JXE4</accession>
<dbReference type="AlphaFoldDB" id="A0A3D8JXE4"/>
<dbReference type="Gene3D" id="1.10.101.10">
    <property type="entry name" value="PGBD-like superfamily/PGBD"/>
    <property type="match status" value="1"/>
</dbReference>
<organism evidence="3 4">
    <name type="scientific">Trinickia dinghuensis</name>
    <dbReference type="NCBI Taxonomy" id="2291023"/>
    <lineage>
        <taxon>Bacteria</taxon>
        <taxon>Pseudomonadati</taxon>
        <taxon>Pseudomonadota</taxon>
        <taxon>Betaproteobacteria</taxon>
        <taxon>Burkholderiales</taxon>
        <taxon>Burkholderiaceae</taxon>
        <taxon>Trinickia</taxon>
    </lineage>
</organism>
<dbReference type="InterPro" id="IPR036365">
    <property type="entry name" value="PGBD-like_sf"/>
</dbReference>
<reference evidence="3 4" key="1">
    <citation type="submission" date="2018-08" db="EMBL/GenBank/DDBJ databases">
        <title>Paraburkholderia sp. DHOM06 isolated from forest soil.</title>
        <authorList>
            <person name="Gao Z.-H."/>
            <person name="Qiu L.-H."/>
        </authorList>
    </citation>
    <scope>NUCLEOTIDE SEQUENCE [LARGE SCALE GENOMIC DNA]</scope>
    <source>
        <strain evidence="3 4">DHOM06</strain>
    </source>
</reference>
<sequence>MNPLKTGSHGPDVATLQRQLLAHGYSPGACDGIFGAHTYDAVLAFQRSAGLKADGVVGSQTEAALQSEPAKAAPATAVPRPIDPKPLADPAPPTVSVSDIPVDVVASMFPDTPLANIQTHLPSVLLALQAARQTALPLILTALATIRAETGDFAPLEEQTSQFNTSPGGRAFDLYDHRQDLGNLGPTDGCTFKGRGFVQLTGRANYTRFGPLVGEPDLVSEPELACDPDVAASLLAAFLKAHASEIGAALQRGDFAAARRAVNGGTHGLAQFQAAYQTGMAILGL</sequence>
<dbReference type="RefSeq" id="WP_115534727.1">
    <property type="nucleotide sequence ID" value="NZ_QRGA01000009.1"/>
</dbReference>
<evidence type="ECO:0000256" key="1">
    <source>
        <dbReference type="SAM" id="MobiDB-lite"/>
    </source>
</evidence>
<dbReference type="InterPro" id="IPR023346">
    <property type="entry name" value="Lysozyme-like_dom_sf"/>
</dbReference>
<keyword evidence="4" id="KW-1185">Reference proteome</keyword>
<dbReference type="EMBL" id="QRGA01000009">
    <property type="protein sequence ID" value="RDU97540.1"/>
    <property type="molecule type" value="Genomic_DNA"/>
</dbReference>
<feature type="domain" description="Peptidoglycan binding-like" evidence="2">
    <location>
        <begin position="10"/>
        <end position="65"/>
    </location>
</feature>
<evidence type="ECO:0000259" key="2">
    <source>
        <dbReference type="Pfam" id="PF01471"/>
    </source>
</evidence>
<dbReference type="Gene3D" id="1.10.530.10">
    <property type="match status" value="1"/>
</dbReference>
<gene>
    <name evidence="3" type="ORF">DWV00_16780</name>
</gene>
<evidence type="ECO:0000313" key="4">
    <source>
        <dbReference type="Proteomes" id="UP000256838"/>
    </source>
</evidence>
<feature type="region of interest" description="Disordered" evidence="1">
    <location>
        <begin position="65"/>
        <end position="94"/>
    </location>
</feature>
<proteinExistence type="predicted"/>
<protein>
    <submittedName>
        <fullName evidence="3">Peptidoglycan-binding protein</fullName>
    </submittedName>
</protein>
<name>A0A3D8JXE4_9BURK</name>
<comment type="caution">
    <text evidence="3">The sequence shown here is derived from an EMBL/GenBank/DDBJ whole genome shotgun (WGS) entry which is preliminary data.</text>
</comment>
<evidence type="ECO:0000313" key="3">
    <source>
        <dbReference type="EMBL" id="RDU97540.1"/>
    </source>
</evidence>
<dbReference type="OrthoDB" id="1242806at2"/>
<dbReference type="InterPro" id="IPR002477">
    <property type="entry name" value="Peptidoglycan-bd-like"/>
</dbReference>
<dbReference type="SUPFAM" id="SSF53955">
    <property type="entry name" value="Lysozyme-like"/>
    <property type="match status" value="1"/>
</dbReference>
<dbReference type="InterPro" id="IPR036366">
    <property type="entry name" value="PGBDSf"/>
</dbReference>
<dbReference type="Pfam" id="PF01471">
    <property type="entry name" value="PG_binding_1"/>
    <property type="match status" value="1"/>
</dbReference>
<dbReference type="SUPFAM" id="SSF47090">
    <property type="entry name" value="PGBD-like"/>
    <property type="match status" value="1"/>
</dbReference>